<reference evidence="2" key="1">
    <citation type="submission" date="2016-10" db="EMBL/GenBank/DDBJ databases">
        <authorList>
            <person name="Varghese N."/>
            <person name="Submissions S."/>
        </authorList>
    </citation>
    <scope>NUCLEOTIDE SEQUENCE [LARGE SCALE GENOMIC DNA]</scope>
    <source>
        <strain evidence="2">CGMCC 4.3530</strain>
    </source>
</reference>
<evidence type="ECO:0000313" key="2">
    <source>
        <dbReference type="Proteomes" id="UP000199529"/>
    </source>
</evidence>
<sequence length="213" mass="23588">MDSVRIGLGPFLDYVRSTPRGCVAIVKSQRRMYLDPDGQGSSFYGPLSAGLRRAVNSTDPEQVIAEVVKRSRPEQRRHYEELQSGFGRWWSKTKASGVPVASTEWVRAELAVRVLGSREPGSGVLGLRYRDGKTEVVLPYLKEPELGRDAANLTLRILELHMNELLPGAIPVVLDLRRAAPLRLRSNTNRDDLDAVLAGEAAKYVTHWQAAAA</sequence>
<proteinExistence type="predicted"/>
<dbReference type="OrthoDB" id="3396976at2"/>
<dbReference type="EMBL" id="FNOK01000018">
    <property type="protein sequence ID" value="SDY00588.1"/>
    <property type="molecule type" value="Genomic_DNA"/>
</dbReference>
<dbReference type="Proteomes" id="UP000199529">
    <property type="component" value="Unassembled WGS sequence"/>
</dbReference>
<gene>
    <name evidence="1" type="ORF">SAMN05216215_1018114</name>
</gene>
<name>A0A1H3GD50_9PSEU</name>
<dbReference type="STRING" id="418495.SAMN05216215_1018114"/>
<protein>
    <submittedName>
        <fullName evidence="1">Uncharacterized protein</fullName>
    </submittedName>
</protein>
<dbReference type="AlphaFoldDB" id="A0A1H3GD50"/>
<dbReference type="RefSeq" id="WP_143061027.1">
    <property type="nucleotide sequence ID" value="NZ_FNOK01000018.1"/>
</dbReference>
<evidence type="ECO:0000313" key="1">
    <source>
        <dbReference type="EMBL" id="SDY00588.1"/>
    </source>
</evidence>
<organism evidence="1 2">
    <name type="scientific">Saccharopolyspora shandongensis</name>
    <dbReference type="NCBI Taxonomy" id="418495"/>
    <lineage>
        <taxon>Bacteria</taxon>
        <taxon>Bacillati</taxon>
        <taxon>Actinomycetota</taxon>
        <taxon>Actinomycetes</taxon>
        <taxon>Pseudonocardiales</taxon>
        <taxon>Pseudonocardiaceae</taxon>
        <taxon>Saccharopolyspora</taxon>
    </lineage>
</organism>
<accession>A0A1H3GD50</accession>
<keyword evidence="2" id="KW-1185">Reference proteome</keyword>